<evidence type="ECO:0000313" key="3">
    <source>
        <dbReference type="Proteomes" id="UP001250218"/>
    </source>
</evidence>
<dbReference type="AlphaFoldDB" id="A0AAW8UEE7"/>
<dbReference type="Proteomes" id="UP001250218">
    <property type="component" value="Unassembled WGS sequence"/>
</dbReference>
<name>A0AAW8UEE7_9LACT</name>
<evidence type="ECO:0000256" key="1">
    <source>
        <dbReference type="SAM" id="Phobius"/>
    </source>
</evidence>
<organism evidence="2 3">
    <name type="scientific">Lactococcus lactis</name>
    <dbReference type="NCBI Taxonomy" id="1358"/>
    <lineage>
        <taxon>Bacteria</taxon>
        <taxon>Bacillati</taxon>
        <taxon>Bacillota</taxon>
        <taxon>Bacilli</taxon>
        <taxon>Lactobacillales</taxon>
        <taxon>Streptococcaceae</taxon>
        <taxon>Lactococcus</taxon>
    </lineage>
</organism>
<dbReference type="SUPFAM" id="SSF82919">
    <property type="entry name" value="Zn-finger domain of Sec23/24"/>
    <property type="match status" value="1"/>
</dbReference>
<protein>
    <submittedName>
        <fullName evidence="2">Uncharacterized protein</fullName>
    </submittedName>
</protein>
<dbReference type="InterPro" id="IPR036174">
    <property type="entry name" value="Znf_Sec23_Sec24_sf"/>
</dbReference>
<keyword evidence="1" id="KW-0472">Membrane</keyword>
<dbReference type="GO" id="GO:0030127">
    <property type="term" value="C:COPII vesicle coat"/>
    <property type="evidence" value="ECO:0007669"/>
    <property type="project" value="InterPro"/>
</dbReference>
<keyword evidence="1" id="KW-0812">Transmembrane</keyword>
<sequence length="203" mass="23641">MKINDGEKLVMKLSKVHCKECGGILNLDIVSHIKNQKLVCPYCQSIYIYEANYSDIGAELEADIERIRLEEEKENIKEFWKFKKLKEDNKVAFLSLLILFSIPLIGFLVMTTNYLIVHRPGQIELPISEKKIHGENYKNVELKFEDMGFENIKYEKVRDLKLGLFAHSGDVSEVTINGDNDFKKGDNYNKKSKIKIYYHVFPK</sequence>
<evidence type="ECO:0000313" key="2">
    <source>
        <dbReference type="EMBL" id="MDT2947135.1"/>
    </source>
</evidence>
<dbReference type="RefSeq" id="WP_311920567.1">
    <property type="nucleotide sequence ID" value="NZ_JARQCM010000036.1"/>
</dbReference>
<accession>A0AAW8UEE7</accession>
<dbReference type="GO" id="GO:0006888">
    <property type="term" value="P:endoplasmic reticulum to Golgi vesicle-mediated transport"/>
    <property type="evidence" value="ECO:0007669"/>
    <property type="project" value="InterPro"/>
</dbReference>
<reference evidence="2" key="1">
    <citation type="submission" date="2023-03" db="EMBL/GenBank/DDBJ databases">
        <authorList>
            <person name="Shen W."/>
            <person name="Cai J."/>
        </authorList>
    </citation>
    <scope>NUCLEOTIDE SEQUENCE</scope>
    <source>
        <strain evidence="2">Y37</strain>
    </source>
</reference>
<dbReference type="EMBL" id="JARQDL010000021">
    <property type="protein sequence ID" value="MDT2947135.1"/>
    <property type="molecule type" value="Genomic_DNA"/>
</dbReference>
<feature type="transmembrane region" description="Helical" evidence="1">
    <location>
        <begin position="91"/>
        <end position="116"/>
    </location>
</feature>
<dbReference type="GO" id="GO:0006886">
    <property type="term" value="P:intracellular protein transport"/>
    <property type="evidence" value="ECO:0007669"/>
    <property type="project" value="InterPro"/>
</dbReference>
<proteinExistence type="predicted"/>
<gene>
    <name evidence="2" type="ORF">P7I04_14035</name>
</gene>
<comment type="caution">
    <text evidence="2">The sequence shown here is derived from an EMBL/GenBank/DDBJ whole genome shotgun (WGS) entry which is preliminary data.</text>
</comment>
<keyword evidence="1" id="KW-1133">Transmembrane helix</keyword>
<dbReference type="GO" id="GO:0008270">
    <property type="term" value="F:zinc ion binding"/>
    <property type="evidence" value="ECO:0007669"/>
    <property type="project" value="InterPro"/>
</dbReference>